<sequence length="1038" mass="120187">MSKDSPSVDEVQKKWKTADIIKFIREKKEELDLELNDKYIEQIEKNEVSGRAFLKLTTEKLLAHPYNLPGGPAEIIADLVDEIKGEGQELKKKRKAEEEPPKKRKWMVNSAITREERPIVYFVDPTEQNIPLLESIYRGEFVALHGPRASGKSTRMLQLQDQLNSKGFACIYVSLEQVNIQNVDKFWHTFGTHLHINVPKQIGLDSINSANDFDLAFKKDRWENSVVLLIDEFDRLYFATDDVRSSCLSTLRGIKITKDSYAIKSVFAIGPFSILYLKNDFTVSPFNVNEPFRNPNFTMEQVEFLYKEFVDEYKLTIDQEVIEDIYTQTNGHAGLVCLCGRAIFRKLYSKLEKVNGKLHIGIDMWERFSMMSLGDEIIEYQTFIRMKDALLIDDPDTKRAVTEGVLIPGNVSGTFEVSSPLVRWLILQRIIPRLFPTSPQTEVPYHSSPRTLDTFNVLKQTVRVFDKEIIKSLYSFKIARVLVNNAKNEKVPRESVYDVELYRIISNWLGEFTVTGQWHLKYRASGRNNNKYIDIVISQPGHPTIAFELLATATIEELKEHYEQAFLYDKKLPADEMWVIHFTCEENAISEPYWPTKSQLQKGFRVVHIWHDLDFTKIRMIACWWNNNTKHVTDVEEIMDASLIEDILQSSACLESPVTLEVQRSTIGISSNSLPIKDLSDKKYSVSINLSQLKAEPTSLEDKKIDEFLDSKYKEKVSKEIIQSIKEKKFREQDLSLVNQMKSEKMIPQSCDVKTTIKCHDQNYMLDNSDIIYIEISKSDNQIVEGLIQEMTCNQTQNIVSLEINSISLNKSCIQDMIPDFVQSLSDLFDKAIKSGQYSDIHREFSSEKFDYYRIIDKSLCPACKLSHKDEKSIRGRYEAGSYFIKCGQQEIEITVLYKAYMKETGLDPWIKSETSKSIQSKNADNHIIQDSSLVMMPNKICTFSIFKTDSNKNRLHQYAIKHEINTKEFSIITEAEKNRWAMGCFHRVLERDIHFYRGAIERKEDPRKYRKFLTDRNRLVGKELLRQGILKSGLSTA</sequence>
<evidence type="ECO:0000313" key="2">
    <source>
        <dbReference type="Proteomes" id="UP000789759"/>
    </source>
</evidence>
<dbReference type="SUPFAM" id="SSF52540">
    <property type="entry name" value="P-loop containing nucleoside triphosphate hydrolases"/>
    <property type="match status" value="1"/>
</dbReference>
<dbReference type="Pfam" id="PF14516">
    <property type="entry name" value="AAA_35"/>
    <property type="match status" value="1"/>
</dbReference>
<accession>A0A9N8ZSL6</accession>
<reference evidence="1" key="1">
    <citation type="submission" date="2021-06" db="EMBL/GenBank/DDBJ databases">
        <authorList>
            <person name="Kallberg Y."/>
            <person name="Tangrot J."/>
            <person name="Rosling A."/>
        </authorList>
    </citation>
    <scope>NUCLEOTIDE SEQUENCE</scope>
    <source>
        <strain evidence="1">FL966</strain>
    </source>
</reference>
<dbReference type="EMBL" id="CAJVQA010001190">
    <property type="protein sequence ID" value="CAG8505834.1"/>
    <property type="molecule type" value="Genomic_DNA"/>
</dbReference>
<dbReference type="InterPro" id="IPR027417">
    <property type="entry name" value="P-loop_NTPase"/>
</dbReference>
<gene>
    <name evidence="1" type="ORF">CPELLU_LOCUS2677</name>
</gene>
<dbReference type="Proteomes" id="UP000789759">
    <property type="component" value="Unassembled WGS sequence"/>
</dbReference>
<comment type="caution">
    <text evidence="1">The sequence shown here is derived from an EMBL/GenBank/DDBJ whole genome shotgun (WGS) entry which is preliminary data.</text>
</comment>
<keyword evidence="2" id="KW-1185">Reference proteome</keyword>
<dbReference type="Gene3D" id="1.10.150.50">
    <property type="entry name" value="Transcription Factor, Ets-1"/>
    <property type="match status" value="1"/>
</dbReference>
<organism evidence="1 2">
    <name type="scientific">Cetraspora pellucida</name>
    <dbReference type="NCBI Taxonomy" id="1433469"/>
    <lineage>
        <taxon>Eukaryota</taxon>
        <taxon>Fungi</taxon>
        <taxon>Fungi incertae sedis</taxon>
        <taxon>Mucoromycota</taxon>
        <taxon>Glomeromycotina</taxon>
        <taxon>Glomeromycetes</taxon>
        <taxon>Diversisporales</taxon>
        <taxon>Gigasporaceae</taxon>
        <taxon>Cetraspora</taxon>
    </lineage>
</organism>
<dbReference type="OrthoDB" id="2445850at2759"/>
<dbReference type="Gene3D" id="3.40.50.300">
    <property type="entry name" value="P-loop containing nucleotide triphosphate hydrolases"/>
    <property type="match status" value="1"/>
</dbReference>
<name>A0A9N8ZSL6_9GLOM</name>
<evidence type="ECO:0000313" key="1">
    <source>
        <dbReference type="EMBL" id="CAG8505834.1"/>
    </source>
</evidence>
<dbReference type="InterPro" id="IPR013761">
    <property type="entry name" value="SAM/pointed_sf"/>
</dbReference>
<protein>
    <submittedName>
        <fullName evidence="1">12448_t:CDS:1</fullName>
    </submittedName>
</protein>
<proteinExistence type="predicted"/>
<dbReference type="AlphaFoldDB" id="A0A9N8ZSL6"/>